<comment type="pathway">
    <text evidence="6">Amino-acid biosynthesis; L-methionine biosynthesis via de novo pathway; O-succinyl-L-homoserine from L-homoserine: step 1/1.</text>
</comment>
<feature type="active site" evidence="6">
    <location>
        <position position="237"/>
    </location>
</feature>
<keyword evidence="5 6" id="KW-0012">Acyltransferase</keyword>
<dbReference type="UniPathway" id="UPA00051">
    <property type="reaction ID" value="UER00075"/>
</dbReference>
<dbReference type="EC" id="2.3.1.46" evidence="6"/>
<comment type="catalytic activity">
    <reaction evidence="6">
        <text>L-homoserine + succinyl-CoA = O-succinyl-L-homoserine + CoA</text>
        <dbReference type="Rhea" id="RHEA:22008"/>
        <dbReference type="ChEBI" id="CHEBI:57287"/>
        <dbReference type="ChEBI" id="CHEBI:57292"/>
        <dbReference type="ChEBI" id="CHEBI:57476"/>
        <dbReference type="ChEBI" id="CHEBI:57661"/>
        <dbReference type="EC" id="2.3.1.46"/>
    </reaction>
</comment>
<feature type="active site" description="Acyl-thioester intermediate" evidence="6 7">
    <location>
        <position position="142"/>
    </location>
</feature>
<organism evidence="8 9">
    <name type="scientific">OM182 bacterium</name>
    <dbReference type="NCBI Taxonomy" id="2510334"/>
    <lineage>
        <taxon>Bacteria</taxon>
        <taxon>Pseudomonadati</taxon>
        <taxon>Pseudomonadota</taxon>
        <taxon>Gammaproteobacteria</taxon>
        <taxon>OMG group</taxon>
        <taxon>OM182 clade</taxon>
    </lineage>
</organism>
<evidence type="ECO:0000313" key="8">
    <source>
        <dbReference type="EMBL" id="RZO75937.1"/>
    </source>
</evidence>
<dbReference type="Gene3D" id="3.40.50.880">
    <property type="match status" value="1"/>
</dbReference>
<dbReference type="EMBL" id="SHAG01000021">
    <property type="protein sequence ID" value="RZO75937.1"/>
    <property type="molecule type" value="Genomic_DNA"/>
</dbReference>
<gene>
    <name evidence="6" type="primary">metAS</name>
    <name evidence="8" type="ORF">EVA68_05685</name>
</gene>
<dbReference type="SUPFAM" id="SSF52317">
    <property type="entry name" value="Class I glutamine amidotransferase-like"/>
    <property type="match status" value="1"/>
</dbReference>
<keyword evidence="4 6" id="KW-0808">Transferase</keyword>
<dbReference type="GO" id="GO:0019281">
    <property type="term" value="P:L-methionine biosynthetic process from homoserine via O-succinyl-L-homoserine and cystathionine"/>
    <property type="evidence" value="ECO:0007669"/>
    <property type="project" value="InterPro"/>
</dbReference>
<feature type="binding site" evidence="6">
    <location>
        <position position="249"/>
    </location>
    <ligand>
        <name>substrate</name>
    </ligand>
</feature>
<keyword evidence="2 6" id="KW-0963">Cytoplasm</keyword>
<dbReference type="InterPro" id="IPR029062">
    <property type="entry name" value="Class_I_gatase-like"/>
</dbReference>
<dbReference type="CDD" id="cd03131">
    <property type="entry name" value="GATase1_HTS"/>
    <property type="match status" value="1"/>
</dbReference>
<keyword evidence="6" id="KW-0486">Methionine biosynthesis</keyword>
<comment type="subcellular location">
    <subcellularLocation>
        <location evidence="1 6">Cytoplasm</location>
    </subcellularLocation>
</comment>
<accession>A0A520S0E8</accession>
<evidence type="ECO:0000256" key="3">
    <source>
        <dbReference type="ARBA" id="ARBA00022605"/>
    </source>
</evidence>
<feature type="site" description="Important for substrate specificity" evidence="6">
    <location>
        <position position="192"/>
    </location>
</feature>
<proteinExistence type="inferred from homology"/>
<reference evidence="8 9" key="1">
    <citation type="submission" date="2019-02" db="EMBL/GenBank/DDBJ databases">
        <title>Prokaryotic population dynamics and viral predation in marine succession experiment using metagenomics: the confinement effect.</title>
        <authorList>
            <person name="Haro-Moreno J.M."/>
            <person name="Rodriguez-Valera F."/>
            <person name="Lopez-Perez M."/>
        </authorList>
    </citation>
    <scope>NUCLEOTIDE SEQUENCE [LARGE SCALE GENOMIC DNA]</scope>
    <source>
        <strain evidence="8">MED-G157</strain>
    </source>
</reference>
<dbReference type="Pfam" id="PF04204">
    <property type="entry name" value="HTS"/>
    <property type="match status" value="1"/>
</dbReference>
<feature type="site" description="Important for acyl-CoA specificity" evidence="6">
    <location>
        <position position="111"/>
    </location>
</feature>
<protein>
    <recommendedName>
        <fullName evidence="6">Homoserine O-succinyltransferase</fullName>
        <shortName evidence="6">HST</shortName>
        <ecNumber evidence="6">2.3.1.46</ecNumber>
    </recommendedName>
    <alternativeName>
        <fullName evidence="6">Homoserine transsuccinylase</fullName>
        <shortName evidence="6">HTS</shortName>
    </alternativeName>
</protein>
<dbReference type="GO" id="GO:0008899">
    <property type="term" value="F:homoserine O-succinyltransferase activity"/>
    <property type="evidence" value="ECO:0007669"/>
    <property type="project" value="UniProtKB-EC"/>
</dbReference>
<dbReference type="PANTHER" id="PTHR20919">
    <property type="entry name" value="HOMOSERINE O-SUCCINYLTRANSFERASE"/>
    <property type="match status" value="1"/>
</dbReference>
<dbReference type="InterPro" id="IPR005697">
    <property type="entry name" value="HST_MetA"/>
</dbReference>
<dbReference type="Proteomes" id="UP000316199">
    <property type="component" value="Unassembled WGS sequence"/>
</dbReference>
<evidence type="ECO:0000256" key="7">
    <source>
        <dbReference type="PIRSR" id="PIRSR000450-1"/>
    </source>
</evidence>
<comment type="similarity">
    <text evidence="6">Belongs to the MetA family.</text>
</comment>
<dbReference type="AlphaFoldDB" id="A0A520S0E8"/>
<dbReference type="PIRSF" id="PIRSF000450">
    <property type="entry name" value="H_ser_succinyltr"/>
    <property type="match status" value="1"/>
</dbReference>
<dbReference type="GO" id="GO:0004414">
    <property type="term" value="F:homoserine O-acetyltransferase activity"/>
    <property type="evidence" value="ECO:0007669"/>
    <property type="project" value="UniProtKB-UniRule"/>
</dbReference>
<keyword evidence="3 6" id="KW-0028">Amino-acid biosynthesis</keyword>
<comment type="function">
    <text evidence="6">Transfers a succinyl group from succinyl-CoA to L-homoserine, forming succinyl-L-homoserine.</text>
</comment>
<feature type="binding site" evidence="6">
    <location>
        <position position="163"/>
    </location>
    <ligand>
        <name>substrate</name>
    </ligand>
</feature>
<evidence type="ECO:0000256" key="5">
    <source>
        <dbReference type="ARBA" id="ARBA00023315"/>
    </source>
</evidence>
<dbReference type="HAMAP" id="MF_00295">
    <property type="entry name" value="MetA_acyltransf"/>
    <property type="match status" value="1"/>
</dbReference>
<dbReference type="FunFam" id="3.40.50.880:FF:000004">
    <property type="entry name" value="Homoserine O-succinyltransferase"/>
    <property type="match status" value="1"/>
</dbReference>
<feature type="active site" description="Proton acceptor" evidence="6">
    <location>
        <position position="235"/>
    </location>
</feature>
<comment type="caution">
    <text evidence="8">The sequence shown here is derived from an EMBL/GenBank/DDBJ whole genome shotgun (WGS) entry which is preliminary data.</text>
</comment>
<evidence type="ECO:0000256" key="6">
    <source>
        <dbReference type="HAMAP-Rule" id="MF_00295"/>
    </source>
</evidence>
<dbReference type="GO" id="GO:0005737">
    <property type="term" value="C:cytoplasm"/>
    <property type="evidence" value="ECO:0007669"/>
    <property type="project" value="UniProtKB-SubCell"/>
</dbReference>
<name>A0A520S0E8_9GAMM</name>
<evidence type="ECO:0000313" key="9">
    <source>
        <dbReference type="Proteomes" id="UP000316199"/>
    </source>
</evidence>
<evidence type="ECO:0000256" key="4">
    <source>
        <dbReference type="ARBA" id="ARBA00022679"/>
    </source>
</evidence>
<dbReference type="InterPro" id="IPR033752">
    <property type="entry name" value="MetA_family"/>
</dbReference>
<dbReference type="NCBIfam" id="TIGR01001">
    <property type="entry name" value="metA"/>
    <property type="match status" value="1"/>
</dbReference>
<dbReference type="PANTHER" id="PTHR20919:SF0">
    <property type="entry name" value="HOMOSERINE O-SUCCINYLTRANSFERASE"/>
    <property type="match status" value="1"/>
</dbReference>
<sequence>MPINIPDGLPAIDVLQRENIFCITRSAAEHQDIRPLRILLLNLMPKKIETEIHLLRMLSNTPLQVDIELMRISDRPSKNTPIEHMEAFYKDFNAIREEKYDGMIITGAPLGQVELKEVSFWNAMKEIIDWTTTNVTSTMFLCWAVQAAMQHIYEVPKYLLPKKISGVYSHKLIRRLSPIVRGFDDVFDAPHSRYAEVRREHILATKNLVIIADSDRAGPYIIASKDGRQLFVTGHSEYEPSCLLDEYQRDIAAGINPDIPENYFPNNDPRETPIVTWKSHGNLLFSNWLNYYVYQLTPFKNQEIGQRIREVPVKLS</sequence>
<comment type="caution">
    <text evidence="6">Lacks conserved residue(s) required for the propagation of feature annotation.</text>
</comment>
<feature type="binding site" evidence="6">
    <location>
        <position position="192"/>
    </location>
    <ligand>
        <name>substrate</name>
    </ligand>
</feature>
<evidence type="ECO:0000256" key="2">
    <source>
        <dbReference type="ARBA" id="ARBA00022490"/>
    </source>
</evidence>
<evidence type="ECO:0000256" key="1">
    <source>
        <dbReference type="ARBA" id="ARBA00004496"/>
    </source>
</evidence>